<keyword evidence="1" id="KW-0812">Transmembrane</keyword>
<organism evidence="2 3">
    <name type="scientific">Floricoccus tropicus</name>
    <dbReference type="NCBI Taxonomy" id="1859473"/>
    <lineage>
        <taxon>Bacteria</taxon>
        <taxon>Bacillati</taxon>
        <taxon>Bacillota</taxon>
        <taxon>Bacilli</taxon>
        <taxon>Lactobacillales</taxon>
        <taxon>Streptococcaceae</taxon>
        <taxon>Floricoccus</taxon>
    </lineage>
</organism>
<keyword evidence="3" id="KW-1185">Reference proteome</keyword>
<dbReference type="STRING" id="1859473.BG261_06415"/>
<accession>A0A1E8GKN4</accession>
<gene>
    <name evidence="2" type="ORF">BG261_06415</name>
</gene>
<dbReference type="Proteomes" id="UP000178622">
    <property type="component" value="Unassembled WGS sequence"/>
</dbReference>
<comment type="caution">
    <text evidence="2">The sequence shown here is derived from an EMBL/GenBank/DDBJ whole genome shotgun (WGS) entry which is preliminary data.</text>
</comment>
<dbReference type="EMBL" id="MKIR01000024">
    <property type="protein sequence ID" value="OFI48747.1"/>
    <property type="molecule type" value="Genomic_DNA"/>
</dbReference>
<feature type="transmembrane region" description="Helical" evidence="1">
    <location>
        <begin position="84"/>
        <end position="103"/>
    </location>
</feature>
<protein>
    <submittedName>
        <fullName evidence="2">Uncharacterized protein</fullName>
    </submittedName>
</protein>
<feature type="transmembrane region" description="Helical" evidence="1">
    <location>
        <begin position="37"/>
        <end position="57"/>
    </location>
</feature>
<keyword evidence="1" id="KW-1133">Transmembrane helix</keyword>
<evidence type="ECO:0000256" key="1">
    <source>
        <dbReference type="SAM" id="Phobius"/>
    </source>
</evidence>
<reference evidence="3" key="1">
    <citation type="submission" date="2016-09" db="EMBL/GenBank/DDBJ databases">
        <title>Draft genome sequence of a novel species of the family Streptococcaceae isolated from flowers.</title>
        <authorList>
            <person name="Chuah L.-O."/>
            <person name="Yap K.-P."/>
            <person name="Thong K.L."/>
            <person name="Liong M.T."/>
            <person name="Ahmad R."/>
            <person name="Rusul G."/>
        </authorList>
    </citation>
    <scope>NUCLEOTIDE SEQUENCE [LARGE SCALE GENOMIC DNA]</scope>
    <source>
        <strain evidence="3">DF1</strain>
    </source>
</reference>
<keyword evidence="1" id="KW-0472">Membrane</keyword>
<evidence type="ECO:0000313" key="2">
    <source>
        <dbReference type="EMBL" id="OFI48747.1"/>
    </source>
</evidence>
<sequence>MSPSYILFLFGFKDKYIAEKNGYEDILKFILNNIDNIIIAFILFFVAMSLILKLILISQYINSTTDRVGNENVNLFEERNLKELNSGVVSFILGNILPAVILVGNSPKITFIAFLITQIILYILIMNSSDMFPNLLLIIQGMNLGTTKKNDYVFTFKSTKYEEFKVYQIGDTYKSKMYIAMYKKT</sequence>
<feature type="transmembrane region" description="Helical" evidence="1">
    <location>
        <begin position="109"/>
        <end position="125"/>
    </location>
</feature>
<name>A0A1E8GKN4_9LACT</name>
<proteinExistence type="predicted"/>
<dbReference type="AlphaFoldDB" id="A0A1E8GKN4"/>
<evidence type="ECO:0000313" key="3">
    <source>
        <dbReference type="Proteomes" id="UP000178622"/>
    </source>
</evidence>